<keyword evidence="3" id="KW-1185">Reference proteome</keyword>
<evidence type="ECO:0000313" key="3">
    <source>
        <dbReference type="Proteomes" id="UP001344632"/>
    </source>
</evidence>
<proteinExistence type="predicted"/>
<dbReference type="Proteomes" id="UP001344632">
    <property type="component" value="Unassembled WGS sequence"/>
</dbReference>
<feature type="signal peptide" evidence="1">
    <location>
        <begin position="1"/>
        <end position="23"/>
    </location>
</feature>
<dbReference type="EMBL" id="JARLKZ010000008">
    <property type="protein sequence ID" value="MEC0241029.1"/>
    <property type="molecule type" value="Genomic_DNA"/>
</dbReference>
<protein>
    <submittedName>
        <fullName evidence="2">DUF3888 domain-containing protein</fullName>
    </submittedName>
</protein>
<feature type="chain" id="PRO_5045962159" evidence="1">
    <location>
        <begin position="24"/>
        <end position="153"/>
    </location>
</feature>
<dbReference type="Pfam" id="PF13027">
    <property type="entry name" value="DUF3888"/>
    <property type="match status" value="1"/>
</dbReference>
<accession>A0ABU6GMP9</accession>
<reference evidence="2 3" key="1">
    <citation type="submission" date="2023-03" db="EMBL/GenBank/DDBJ databases">
        <title>Bacillus Genome Sequencing.</title>
        <authorList>
            <person name="Dunlap C."/>
        </authorList>
    </citation>
    <scope>NUCLEOTIDE SEQUENCE [LARGE SCALE GENOMIC DNA]</scope>
    <source>
        <strain evidence="2 3">BD-525</strain>
    </source>
</reference>
<evidence type="ECO:0000256" key="1">
    <source>
        <dbReference type="SAM" id="SignalP"/>
    </source>
</evidence>
<organism evidence="2 3">
    <name type="scientific">Paenibacillus dokdonensis</name>
    <dbReference type="NCBI Taxonomy" id="2567944"/>
    <lineage>
        <taxon>Bacteria</taxon>
        <taxon>Bacillati</taxon>
        <taxon>Bacillota</taxon>
        <taxon>Bacilli</taxon>
        <taxon>Bacillales</taxon>
        <taxon>Paenibacillaceae</taxon>
        <taxon>Paenibacillus</taxon>
    </lineage>
</organism>
<comment type="caution">
    <text evidence="2">The sequence shown here is derived from an EMBL/GenBank/DDBJ whole genome shotgun (WGS) entry which is preliminary data.</text>
</comment>
<sequence length="153" mass="17291">MKTRIQTFLLLLAILLSSIPATAAAAGDQPKEPKLLLYQDIMMELLLPDIQNAVNDYYKQRLAENPLVYPYQIEILQAKRVNGGPGDRGFHFSITLETMPVLGPHITVGKDRMTFEISPLYPDKIKLITFKHLQTFELPPNMQELLKSTQGTP</sequence>
<dbReference type="RefSeq" id="WP_326088758.1">
    <property type="nucleotide sequence ID" value="NZ_JARLKZ010000008.1"/>
</dbReference>
<name>A0ABU6GMP9_9BACL</name>
<dbReference type="InterPro" id="IPR024984">
    <property type="entry name" value="DUF3888"/>
</dbReference>
<evidence type="ECO:0000313" key="2">
    <source>
        <dbReference type="EMBL" id="MEC0241029.1"/>
    </source>
</evidence>
<gene>
    <name evidence="2" type="ORF">P4H66_14345</name>
</gene>
<keyword evidence="1" id="KW-0732">Signal</keyword>